<dbReference type="Pfam" id="PF05587">
    <property type="entry name" value="Anth_Ig"/>
    <property type="match status" value="1"/>
</dbReference>
<keyword evidence="3" id="KW-0479">Metal-binding</keyword>
<dbReference type="InParanoid" id="A0A3Q7NKP8"/>
<reference evidence="10" key="2">
    <citation type="submission" date="2025-08" db="UniProtKB">
        <authorList>
            <consortium name="RefSeq"/>
        </authorList>
    </citation>
    <scope>IDENTIFICATION</scope>
    <source>
        <tissue evidence="10">Blood</tissue>
    </source>
</reference>
<proteinExistence type="predicted"/>
<dbReference type="CTD" id="195977"/>
<evidence type="ECO:0000256" key="1">
    <source>
        <dbReference type="ARBA" id="ARBA00004479"/>
    </source>
</evidence>
<evidence type="ECO:0000256" key="7">
    <source>
        <dbReference type="SAM" id="MobiDB-lite"/>
    </source>
</evidence>
<feature type="non-terminal residue" evidence="10">
    <location>
        <position position="127"/>
    </location>
</feature>
<dbReference type="PANTHER" id="PTHR16059">
    <property type="entry name" value="ANTHRAX TOXIN RECEPTOR"/>
    <property type="match status" value="1"/>
</dbReference>
<gene>
    <name evidence="10" type="primary">LOC112818816</name>
</gene>
<dbReference type="Proteomes" id="UP000286641">
    <property type="component" value="Unplaced"/>
</dbReference>
<evidence type="ECO:0000256" key="2">
    <source>
        <dbReference type="ARBA" id="ARBA00022692"/>
    </source>
</evidence>
<evidence type="ECO:0000313" key="9">
    <source>
        <dbReference type="Proteomes" id="UP000286641"/>
    </source>
</evidence>
<dbReference type="GO" id="GO:0046872">
    <property type="term" value="F:metal ion binding"/>
    <property type="evidence" value="ECO:0007669"/>
    <property type="project" value="UniProtKB-KW"/>
</dbReference>
<keyword evidence="2" id="KW-0812">Transmembrane</keyword>
<feature type="domain" description="Anthrax toxin receptor extracellular" evidence="8">
    <location>
        <begin position="34"/>
        <end position="124"/>
    </location>
</feature>
<organism evidence="9 10">
    <name type="scientific">Callorhinus ursinus</name>
    <name type="common">Northern fur seal</name>
    <dbReference type="NCBI Taxonomy" id="34884"/>
    <lineage>
        <taxon>Eukaryota</taxon>
        <taxon>Metazoa</taxon>
        <taxon>Chordata</taxon>
        <taxon>Craniata</taxon>
        <taxon>Vertebrata</taxon>
        <taxon>Euteleostomi</taxon>
        <taxon>Mammalia</taxon>
        <taxon>Eutheria</taxon>
        <taxon>Laurasiatheria</taxon>
        <taxon>Carnivora</taxon>
        <taxon>Caniformia</taxon>
        <taxon>Pinnipedia</taxon>
        <taxon>Otariidae</taxon>
        <taxon>Callorhinus</taxon>
    </lineage>
</organism>
<dbReference type="GO" id="GO:0009986">
    <property type="term" value="C:cell surface"/>
    <property type="evidence" value="ECO:0007669"/>
    <property type="project" value="TreeGrafter"/>
</dbReference>
<sequence>MTEEGPEGCDAHLVGSRASKQDSVQDSRGVQALPLNVAFAENYELNVTGTGFNNARNKNEVICRFIFSENKFFDKKAASVEDTTMMCPGETIDNPDQVVFIEVSLNNGINFISNGANITSKNCVSAR</sequence>
<keyword evidence="6" id="KW-0472">Membrane</keyword>
<evidence type="ECO:0000256" key="5">
    <source>
        <dbReference type="ARBA" id="ARBA00022989"/>
    </source>
</evidence>
<comment type="subcellular location">
    <subcellularLocation>
        <location evidence="1">Membrane</location>
        <topology evidence="1">Single-pass type I membrane protein</topology>
    </subcellularLocation>
</comment>
<evidence type="ECO:0000259" key="8">
    <source>
        <dbReference type="Pfam" id="PF05587"/>
    </source>
</evidence>
<keyword evidence="4" id="KW-0732">Signal</keyword>
<accession>A0A3Q7NKP8</accession>
<evidence type="ECO:0000256" key="3">
    <source>
        <dbReference type="ARBA" id="ARBA00022723"/>
    </source>
</evidence>
<dbReference type="GO" id="GO:0005886">
    <property type="term" value="C:plasma membrane"/>
    <property type="evidence" value="ECO:0007669"/>
    <property type="project" value="TreeGrafter"/>
</dbReference>
<dbReference type="AlphaFoldDB" id="A0A3Q7NKP8"/>
<dbReference type="GO" id="GO:0004888">
    <property type="term" value="F:transmembrane signaling receptor activity"/>
    <property type="evidence" value="ECO:0007669"/>
    <property type="project" value="TreeGrafter"/>
</dbReference>
<protein>
    <submittedName>
        <fullName evidence="10">Anthrax toxin receptor-like</fullName>
    </submittedName>
</protein>
<evidence type="ECO:0000256" key="4">
    <source>
        <dbReference type="ARBA" id="ARBA00022729"/>
    </source>
</evidence>
<evidence type="ECO:0000256" key="6">
    <source>
        <dbReference type="ARBA" id="ARBA00023136"/>
    </source>
</evidence>
<dbReference type="InterPro" id="IPR008400">
    <property type="entry name" value="Anthrax_toxin_rcpt_extracel"/>
</dbReference>
<dbReference type="RefSeq" id="XP_025721704.1">
    <property type="nucleotide sequence ID" value="XM_025865919.1"/>
</dbReference>
<feature type="region of interest" description="Disordered" evidence="7">
    <location>
        <begin position="1"/>
        <end position="27"/>
    </location>
</feature>
<keyword evidence="5" id="KW-1133">Transmembrane helix</keyword>
<dbReference type="PANTHER" id="PTHR16059:SF16">
    <property type="entry name" value="ANTHRAX TOXIN RECEPTOR-LIKE"/>
    <property type="match status" value="1"/>
</dbReference>
<keyword evidence="9" id="KW-1185">Reference proteome</keyword>
<name>A0A3Q7NKP8_CALUR</name>
<reference key="1">
    <citation type="submission" date="2019-01" db="UniProtKB">
        <authorList>
            <consortium name="RefSeq"/>
        </authorList>
    </citation>
    <scope>IDENTIFICATION</scope>
</reference>
<evidence type="ECO:0000313" key="10">
    <source>
        <dbReference type="RefSeq" id="XP_025721704.1"/>
    </source>
</evidence>